<accession>A0A6G9CPL8</accession>
<sequence length="143" mass="14688">MLLPFPVVGIAISADPRSAEIADGASALTRLVCGILLGGRAFVYEAAAGVLEVRTNEPLELLQLCRLADQHVFCDRIDLADVVDCSAAVGDDPGVDEVERSQMGASVVAADGVVVPSPIALDRSRCALGELPSAAIRSATSSA</sequence>
<organism evidence="1 2">
    <name type="scientific">Rhodococcus erythropolis</name>
    <name type="common">Arthrobacter picolinophilus</name>
    <dbReference type="NCBI Taxonomy" id="1833"/>
    <lineage>
        <taxon>Bacteria</taxon>
        <taxon>Bacillati</taxon>
        <taxon>Actinomycetota</taxon>
        <taxon>Actinomycetes</taxon>
        <taxon>Mycobacteriales</taxon>
        <taxon>Nocardiaceae</taxon>
        <taxon>Rhodococcus</taxon>
        <taxon>Rhodococcus erythropolis group</taxon>
    </lineage>
</organism>
<protein>
    <submittedName>
        <fullName evidence="1">Uncharacterized protein</fullName>
    </submittedName>
</protein>
<evidence type="ECO:0000313" key="1">
    <source>
        <dbReference type="EMBL" id="QIP38656.1"/>
    </source>
</evidence>
<evidence type="ECO:0000313" key="2">
    <source>
        <dbReference type="Proteomes" id="UP000502345"/>
    </source>
</evidence>
<gene>
    <name evidence="1" type="ORF">G9444_1413</name>
</gene>
<reference evidence="1 2" key="1">
    <citation type="submission" date="2020-03" db="EMBL/GenBank/DDBJ databases">
        <title>Screen low temperature-resistant strains for efficient degradation of petroleum hydrocarbons under the low temperature.</title>
        <authorList>
            <person name="Wang Y."/>
            <person name="Chen J."/>
        </authorList>
    </citation>
    <scope>NUCLEOTIDE SEQUENCE [LARGE SCALE GENOMIC DNA]</scope>
    <source>
        <strain evidence="1 2">KB1</strain>
    </source>
</reference>
<proteinExistence type="predicted"/>
<dbReference type="EMBL" id="CP050124">
    <property type="protein sequence ID" value="QIP38656.1"/>
    <property type="molecule type" value="Genomic_DNA"/>
</dbReference>
<dbReference type="Proteomes" id="UP000502345">
    <property type="component" value="Chromosome"/>
</dbReference>
<name>A0A6G9CPL8_RHOER</name>
<dbReference type="AlphaFoldDB" id="A0A6G9CPL8"/>